<dbReference type="OrthoDB" id="9152304at2"/>
<evidence type="ECO:0000259" key="1">
    <source>
        <dbReference type="Pfam" id="PF00027"/>
    </source>
</evidence>
<dbReference type="Pfam" id="PF00027">
    <property type="entry name" value="cNMP_binding"/>
    <property type="match status" value="1"/>
</dbReference>
<dbReference type="RefSeq" id="WP_130541964.1">
    <property type="nucleotide sequence ID" value="NZ_CP042431.1"/>
</dbReference>
<dbReference type="EMBL" id="SGXA01000002">
    <property type="protein sequence ID" value="RZS71461.1"/>
    <property type="molecule type" value="Genomic_DNA"/>
</dbReference>
<organism evidence="2 3">
    <name type="scientific">Pseudobacter ginsenosidimutans</name>
    <dbReference type="NCBI Taxonomy" id="661488"/>
    <lineage>
        <taxon>Bacteria</taxon>
        <taxon>Pseudomonadati</taxon>
        <taxon>Bacteroidota</taxon>
        <taxon>Chitinophagia</taxon>
        <taxon>Chitinophagales</taxon>
        <taxon>Chitinophagaceae</taxon>
        <taxon>Pseudobacter</taxon>
    </lineage>
</organism>
<protein>
    <submittedName>
        <fullName evidence="2">CRP-like cAMP-binding protein</fullName>
    </submittedName>
</protein>
<dbReference type="Proteomes" id="UP000293874">
    <property type="component" value="Unassembled WGS sequence"/>
</dbReference>
<comment type="caution">
    <text evidence="2">The sequence shown here is derived from an EMBL/GenBank/DDBJ whole genome shotgun (WGS) entry which is preliminary data.</text>
</comment>
<dbReference type="AlphaFoldDB" id="A0A4V2F0V6"/>
<dbReference type="SUPFAM" id="SSF51206">
    <property type="entry name" value="cAMP-binding domain-like"/>
    <property type="match status" value="1"/>
</dbReference>
<dbReference type="InterPro" id="IPR000595">
    <property type="entry name" value="cNMP-bd_dom"/>
</dbReference>
<keyword evidence="3" id="KW-1185">Reference proteome</keyword>
<evidence type="ECO:0000313" key="3">
    <source>
        <dbReference type="Proteomes" id="UP000293874"/>
    </source>
</evidence>
<feature type="domain" description="Cyclic nucleotide-binding" evidence="1">
    <location>
        <begin position="30"/>
        <end position="117"/>
    </location>
</feature>
<name>A0A4V2F0V6_9BACT</name>
<dbReference type="CDD" id="cd00038">
    <property type="entry name" value="CAP_ED"/>
    <property type="match status" value="1"/>
</dbReference>
<dbReference type="InterPro" id="IPR018490">
    <property type="entry name" value="cNMP-bd_dom_sf"/>
</dbReference>
<reference evidence="2 3" key="1">
    <citation type="submission" date="2019-02" db="EMBL/GenBank/DDBJ databases">
        <title>Genomic Encyclopedia of Type Strains, Phase IV (KMG-IV): sequencing the most valuable type-strain genomes for metagenomic binning, comparative biology and taxonomic classification.</title>
        <authorList>
            <person name="Goeker M."/>
        </authorList>
    </citation>
    <scope>NUCLEOTIDE SEQUENCE [LARGE SCALE GENOMIC DNA]</scope>
    <source>
        <strain evidence="2 3">DSM 18116</strain>
    </source>
</reference>
<evidence type="ECO:0000313" key="2">
    <source>
        <dbReference type="EMBL" id="RZS71461.1"/>
    </source>
</evidence>
<dbReference type="Gene3D" id="2.60.120.10">
    <property type="entry name" value="Jelly Rolls"/>
    <property type="match status" value="1"/>
</dbReference>
<accession>A0A4V2F0V6</accession>
<sequence length="203" mass="23430">MYEILLKNITRRIALTNEEIELFTGLLTTKKLKRRQFLVQEGEFNKYSAFVTSGCLRSYTVDKNGFEHVLQFAPQDWWIADIASFLHNLPGTLFIDAIWESEVILIQRSGIEKLYQTIPQFERYFRILAENALVTYQRRLMDNLSLTARERYDHFCGSYPSLIETLPQKQVAAYIGVTPEFLSKMLNSGTGRKGSSGKELNAD</sequence>
<dbReference type="InterPro" id="IPR014710">
    <property type="entry name" value="RmlC-like_jellyroll"/>
</dbReference>
<gene>
    <name evidence="2" type="ORF">EV199_3364</name>
</gene>
<proteinExistence type="predicted"/>